<evidence type="ECO:0000313" key="2">
    <source>
        <dbReference type="Proteomes" id="UP000516360"/>
    </source>
</evidence>
<accession>A0A7G1GYS7</accession>
<protein>
    <submittedName>
        <fullName evidence="1">Uncharacterized protein</fullName>
    </submittedName>
</protein>
<dbReference type="RefSeq" id="WP_203473099.1">
    <property type="nucleotide sequence ID" value="NZ_AP022873.1"/>
</dbReference>
<dbReference type="AlphaFoldDB" id="A0A7G1GYS7"/>
<dbReference type="KEGG" id="dtp:JZK55_05370"/>
<gene>
    <name evidence="1" type="ORF">JZK55_05370</name>
</gene>
<reference evidence="1 2" key="1">
    <citation type="submission" date="2020-03" db="EMBL/GenBank/DDBJ databases">
        <title>Complete genome sequences of two sulfur-disproportionating bacterial strains T55J and Mzg5.</title>
        <authorList>
            <person name="Umezawa K."/>
            <person name="Kojima H."/>
            <person name="Kato Y."/>
            <person name="Fukui M."/>
        </authorList>
    </citation>
    <scope>NUCLEOTIDE SEQUENCE [LARGE SCALE GENOMIC DNA]</scope>
    <source>
        <strain evidence="1 2">T55J</strain>
    </source>
</reference>
<dbReference type="Proteomes" id="UP000516360">
    <property type="component" value="Chromosome"/>
</dbReference>
<evidence type="ECO:0000313" key="1">
    <source>
        <dbReference type="EMBL" id="BCB95615.1"/>
    </source>
</evidence>
<dbReference type="EMBL" id="AP022873">
    <property type="protein sequence ID" value="BCB95615.1"/>
    <property type="molecule type" value="Genomic_DNA"/>
</dbReference>
<sequence length="99" mass="11916">MKQVDIGCWGDFKKKYGWEIVAWAQEEAKKQGVILEDDTEVFYDYHNQTDSIIYFGKDAVKETIGCAIYLSKYWLKRNYNKRKRLYNSEQMNFSWAQHL</sequence>
<keyword evidence="2" id="KW-1185">Reference proteome</keyword>
<organism evidence="1 2">
    <name type="scientific">Dissulfurispira thermophila</name>
    <dbReference type="NCBI Taxonomy" id="2715679"/>
    <lineage>
        <taxon>Bacteria</taxon>
        <taxon>Pseudomonadati</taxon>
        <taxon>Nitrospirota</taxon>
        <taxon>Thermodesulfovibrionia</taxon>
        <taxon>Thermodesulfovibrionales</taxon>
        <taxon>Dissulfurispiraceae</taxon>
        <taxon>Dissulfurispira</taxon>
    </lineage>
</organism>
<proteinExistence type="predicted"/>
<name>A0A7G1GYS7_9BACT</name>